<sequence length="146" mass="15353">MKKTYFAILGAAAILSLATACSSKNVNEPTANESSQSASSESSSNGMDESSPMDDLKEDAKDAVLPSEGTADAKQSTMTGTISDIKDFMFTITADGTDYEFSFEQDQKPDGLSDVKDGDKVTVTYTGTVSEVDAFSGTVLSVKKAE</sequence>
<evidence type="ECO:0000313" key="4">
    <source>
        <dbReference type="Proteomes" id="UP000241048"/>
    </source>
</evidence>
<gene>
    <name evidence="3" type="ORF">C7U56_06825</name>
</gene>
<keyword evidence="4" id="KW-1185">Reference proteome</keyword>
<protein>
    <recommendedName>
        <fullName evidence="5">DUF1344 domain-containing protein</fullName>
    </recommendedName>
</protein>
<dbReference type="RefSeq" id="WP_107000687.1">
    <property type="nucleotide sequence ID" value="NZ_JAQDSE010000003.1"/>
</dbReference>
<proteinExistence type="predicted"/>
<accession>A0A2T3FQP8</accession>
<name>A0A2T3FQP8_9CLOT</name>
<feature type="chain" id="PRO_5038354057" description="DUF1344 domain-containing protein" evidence="2">
    <location>
        <begin position="21"/>
        <end position="146"/>
    </location>
</feature>
<keyword evidence="2" id="KW-0732">Signal</keyword>
<dbReference type="GeneID" id="79838998"/>
<evidence type="ECO:0000256" key="1">
    <source>
        <dbReference type="SAM" id="MobiDB-lite"/>
    </source>
</evidence>
<organism evidence="3 4">
    <name type="scientific">Clostridium fessum</name>
    <dbReference type="NCBI Taxonomy" id="2126740"/>
    <lineage>
        <taxon>Bacteria</taxon>
        <taxon>Bacillati</taxon>
        <taxon>Bacillota</taxon>
        <taxon>Clostridia</taxon>
        <taxon>Eubacteriales</taxon>
        <taxon>Clostridiaceae</taxon>
        <taxon>Clostridium</taxon>
    </lineage>
</organism>
<feature type="region of interest" description="Disordered" evidence="1">
    <location>
        <begin position="24"/>
        <end position="78"/>
    </location>
</feature>
<comment type="caution">
    <text evidence="3">The sequence shown here is derived from an EMBL/GenBank/DDBJ whole genome shotgun (WGS) entry which is preliminary data.</text>
</comment>
<evidence type="ECO:0000313" key="3">
    <source>
        <dbReference type="EMBL" id="PST37602.1"/>
    </source>
</evidence>
<reference evidence="3 4" key="1">
    <citation type="submission" date="2018-03" db="EMBL/GenBank/DDBJ databases">
        <title>Lachnoclostridium SNUG30386 gen.nov., sp.nov., isolated from human faeces.</title>
        <authorList>
            <person name="Seo B."/>
            <person name="Jeon K."/>
            <person name="Ko G."/>
        </authorList>
    </citation>
    <scope>NUCLEOTIDE SEQUENCE [LARGE SCALE GENOMIC DNA]</scope>
    <source>
        <strain evidence="3 4">SNUG30386</strain>
    </source>
</reference>
<feature type="signal peptide" evidence="2">
    <location>
        <begin position="1"/>
        <end position="20"/>
    </location>
</feature>
<feature type="compositionally biased region" description="Low complexity" evidence="1">
    <location>
        <begin position="33"/>
        <end position="50"/>
    </location>
</feature>
<dbReference type="AlphaFoldDB" id="A0A2T3FQP8"/>
<dbReference type="EMBL" id="PYLO01000002">
    <property type="protein sequence ID" value="PST37602.1"/>
    <property type="molecule type" value="Genomic_DNA"/>
</dbReference>
<dbReference type="Proteomes" id="UP000241048">
    <property type="component" value="Unassembled WGS sequence"/>
</dbReference>
<evidence type="ECO:0008006" key="5">
    <source>
        <dbReference type="Google" id="ProtNLM"/>
    </source>
</evidence>
<evidence type="ECO:0000256" key="2">
    <source>
        <dbReference type="SAM" id="SignalP"/>
    </source>
</evidence>
<dbReference type="PROSITE" id="PS51257">
    <property type="entry name" value="PROKAR_LIPOPROTEIN"/>
    <property type="match status" value="1"/>
</dbReference>